<reference evidence="4 5" key="1">
    <citation type="journal article" date="2017" name="Genome Announc.">
        <title>Draft Genome Sequence of Romboutsia maritimum sp. nov. Strain CCRI-22766(T), Isolated from Coastal Estuarine Mud.</title>
        <authorList>
            <person name="Maheux A.F."/>
            <person name="Boudreau D.K."/>
            <person name="Berube E."/>
            <person name="Boissinot M."/>
            <person name="Raymond F."/>
            <person name="Brodeur S."/>
            <person name="Corbeil J."/>
            <person name="Brightwell G."/>
            <person name="Broda D."/>
            <person name="Omar R.F."/>
            <person name="Bergeron M.G."/>
        </authorList>
    </citation>
    <scope>NUCLEOTIDE SEQUENCE [LARGE SCALE GENOMIC DNA]</scope>
    <source>
        <strain evidence="4 5">CCRI-22766</strain>
    </source>
</reference>
<proteinExistence type="predicted"/>
<evidence type="ECO:0000313" key="4">
    <source>
        <dbReference type="EMBL" id="RDY22885.1"/>
    </source>
</evidence>
<dbReference type="InterPro" id="IPR016024">
    <property type="entry name" value="ARM-type_fold"/>
</dbReference>
<protein>
    <submittedName>
        <fullName evidence="4">Phage tail tape measure protein</fullName>
    </submittedName>
</protein>
<accession>A0A371IQX0</accession>
<dbReference type="PANTHER" id="PTHR37813">
    <property type="entry name" value="FELS-2 PROPHAGE PROTEIN"/>
    <property type="match status" value="1"/>
</dbReference>
<organism evidence="4 5">
    <name type="scientific">Romboutsia maritimum</name>
    <dbReference type="NCBI Taxonomy" id="2020948"/>
    <lineage>
        <taxon>Bacteria</taxon>
        <taxon>Bacillati</taxon>
        <taxon>Bacillota</taxon>
        <taxon>Clostridia</taxon>
        <taxon>Peptostreptococcales</taxon>
        <taxon>Peptostreptococcaceae</taxon>
        <taxon>Romboutsia</taxon>
    </lineage>
</organism>
<feature type="domain" description="Phage tail tape measure protein" evidence="3">
    <location>
        <begin position="104"/>
        <end position="301"/>
    </location>
</feature>
<evidence type="ECO:0000259" key="3">
    <source>
        <dbReference type="Pfam" id="PF10145"/>
    </source>
</evidence>
<dbReference type="EMBL" id="NOJZ02000024">
    <property type="protein sequence ID" value="RDY22885.1"/>
    <property type="molecule type" value="Genomic_DNA"/>
</dbReference>
<dbReference type="RefSeq" id="WP_095405393.1">
    <property type="nucleotide sequence ID" value="NZ_NOJZ02000024.1"/>
</dbReference>
<dbReference type="Pfam" id="PF10145">
    <property type="entry name" value="PhageMin_Tail"/>
    <property type="match status" value="1"/>
</dbReference>
<comment type="caution">
    <text evidence="4">The sequence shown here is derived from an EMBL/GenBank/DDBJ whole genome shotgun (WGS) entry which is preliminary data.</text>
</comment>
<feature type="transmembrane region" description="Helical" evidence="2">
    <location>
        <begin position="440"/>
        <end position="461"/>
    </location>
</feature>
<dbReference type="Proteomes" id="UP000243494">
    <property type="component" value="Unassembled WGS sequence"/>
</dbReference>
<evidence type="ECO:0000313" key="5">
    <source>
        <dbReference type="Proteomes" id="UP000243494"/>
    </source>
</evidence>
<keyword evidence="1" id="KW-1188">Viral release from host cell</keyword>
<dbReference type="AlphaFoldDB" id="A0A371IQX0"/>
<evidence type="ECO:0000256" key="1">
    <source>
        <dbReference type="ARBA" id="ARBA00022612"/>
    </source>
</evidence>
<feature type="transmembrane region" description="Helical" evidence="2">
    <location>
        <begin position="467"/>
        <end position="485"/>
    </location>
</feature>
<keyword evidence="2" id="KW-0812">Transmembrane</keyword>
<name>A0A371IQX0_9FIRM</name>
<dbReference type="InterPro" id="IPR010090">
    <property type="entry name" value="Phage_tape_meas"/>
</dbReference>
<keyword evidence="5" id="KW-1185">Reference proteome</keyword>
<dbReference type="NCBIfam" id="TIGR01760">
    <property type="entry name" value="tape_meas_TP901"/>
    <property type="match status" value="1"/>
</dbReference>
<dbReference type="OrthoDB" id="1677957at2"/>
<keyword evidence="2" id="KW-0472">Membrane</keyword>
<dbReference type="SUPFAM" id="SSF48371">
    <property type="entry name" value="ARM repeat"/>
    <property type="match status" value="1"/>
</dbReference>
<keyword evidence="2" id="KW-1133">Transmembrane helix</keyword>
<dbReference type="PANTHER" id="PTHR37813:SF1">
    <property type="entry name" value="FELS-2 PROPHAGE PROTEIN"/>
    <property type="match status" value="1"/>
</dbReference>
<sequence>MGMNLGSAIGYLELNTDRWQRGFQTAQSQMRTMIDSSQSMGNRFQAAGQVMQNVGSNMSKFVTLPLTGIGAASVKIAADFESSMSKVRAVTGANGQDMKKLESLAREMGATTKFSASEAADALNYMGMAGWKTQDMMDGLPGVLDLAAAGGTDLSLTSDIVTDGLTGLGLTAKDTGMFVDVMAATMSNSNTNVELMGESLKYVGPVAGALGIDMQDLSLAIGLMGNSGIKGGQAGTALRAGLSNLIKPTDDAAAVMDKYGIEIAKTKDGQVDFMGTMQNLRTHLGGLDETTQAAALSTIFGKESMSGWASIVNASEGDFNKLSDAINNSTGKSKEMAEVMQDNLNGQIDNLKSALEEAAISIGNALLPMIKDLTEWIQKLVDWFNQLSPSMKDIVVKAGGVVAALGPLLMVFGSIARAIGSLSPVFSLLGGMISKLKTAFLILKTLIMNTLIPALSSLWTFMLANPITLVIAAVAALVAGFVYLWNHCDGFKEFWVDLWNNVKEWCSSAVETVINKFNEWGTAISNFVTETIPQFIQGIGEWFAQLPTVIGTWLTTTMTNIGTWCSDTFNAFVTWCSDVITGVGEWFAQLPYKIGFALGFAIGKIAQWISDTWNYFVTNVPIWIESIGEWFAQLPGKIWQWLVSAFQKTTEWGSNMLNKAIEVGTNFLSSIVRFFTQLPGKIWSFLVSAFQKAVQWTSQMVQKAIEAGSQFINNVSSFMQQLPGKVWGFLSQAISKAISFATDFASKGIQAAKDFGSNIVDGLSSIPGKVLDIGKNIVEGLWNGISGAAGWLYGKVSSFATGILDGMKSALGIHSPSRVMRDIVGVNIVKGIGVGIDKEMPTLQRNLEESLGGLSEILGAYVNPNNSDKTFIDKLSEDIEAFAQLCNEVTATYLLNIDSMVQKLNMFLIFINNFIINITNTAIQNIKKMCLIITADVNIMADNAIDAWDRIREAYAEPVEGIIKITTIVDEASGGGEVSRETGRRSRELERNLMSSRVMYENLQALAYSNEIATRTASRSKEDIRQDIKVEIDYDKLAKTIASNSKSSVKIENTYNSPKPASIKELKQQDKIQMRRLGMQFNL</sequence>
<gene>
    <name evidence="4" type="ORF">CHF27_011235</name>
</gene>
<evidence type="ECO:0000256" key="2">
    <source>
        <dbReference type="SAM" id="Phobius"/>
    </source>
</evidence>